<evidence type="ECO:0000256" key="6">
    <source>
        <dbReference type="ARBA" id="ARBA00022505"/>
    </source>
</evidence>
<dbReference type="InterPro" id="IPR001453">
    <property type="entry name" value="MoaB/Mog_dom"/>
</dbReference>
<dbReference type="SUPFAM" id="SSF63882">
    <property type="entry name" value="MoeA N-terminal region -like"/>
    <property type="match status" value="1"/>
</dbReference>
<evidence type="ECO:0000259" key="10">
    <source>
        <dbReference type="SMART" id="SM00852"/>
    </source>
</evidence>
<reference evidence="11 12" key="1">
    <citation type="submission" date="2019-09" db="EMBL/GenBank/DDBJ databases">
        <authorList>
            <person name="Mazhar S."/>
            <person name="Altermann E."/>
            <person name="Hill C."/>
            <person name="Mcauliffe O."/>
        </authorList>
    </citation>
    <scope>NUCLEOTIDE SEQUENCE [LARGE SCALE GENOMIC DNA]</scope>
    <source>
        <strain evidence="11 12">ATCC 51831</strain>
    </source>
</reference>
<dbReference type="Pfam" id="PF03453">
    <property type="entry name" value="MoeA_N"/>
    <property type="match status" value="1"/>
</dbReference>
<dbReference type="InterPro" id="IPR038987">
    <property type="entry name" value="MoeA-like"/>
</dbReference>
<evidence type="ECO:0000256" key="4">
    <source>
        <dbReference type="ARBA" id="ARBA00013269"/>
    </source>
</evidence>
<evidence type="ECO:0000256" key="9">
    <source>
        <dbReference type="RuleBase" id="RU365090"/>
    </source>
</evidence>
<comment type="cofactor">
    <cofactor evidence="9">
        <name>Mg(2+)</name>
        <dbReference type="ChEBI" id="CHEBI:18420"/>
    </cofactor>
</comment>
<dbReference type="InterPro" id="IPR036425">
    <property type="entry name" value="MoaB/Mog-like_dom_sf"/>
</dbReference>
<proteinExistence type="inferred from homology"/>
<protein>
    <recommendedName>
        <fullName evidence="5 9">Molybdopterin molybdenumtransferase</fullName>
        <ecNumber evidence="4 9">2.10.1.1</ecNumber>
    </recommendedName>
</protein>
<dbReference type="Gene3D" id="3.90.105.10">
    <property type="entry name" value="Molybdopterin biosynthesis moea protein, domain 2"/>
    <property type="match status" value="1"/>
</dbReference>
<evidence type="ECO:0000313" key="11">
    <source>
        <dbReference type="EMBL" id="KAA1039630.1"/>
    </source>
</evidence>
<dbReference type="InterPro" id="IPR005111">
    <property type="entry name" value="MoeA_C_domain_IV"/>
</dbReference>
<dbReference type="NCBIfam" id="NF045515">
    <property type="entry name" value="Glp_gephyrin"/>
    <property type="match status" value="1"/>
</dbReference>
<name>A0ABQ6R910_9STAP</name>
<comment type="similarity">
    <text evidence="3 9">Belongs to the MoeA family.</text>
</comment>
<evidence type="ECO:0000256" key="7">
    <source>
        <dbReference type="ARBA" id="ARBA00023150"/>
    </source>
</evidence>
<comment type="function">
    <text evidence="1 9">Catalyzes the insertion of molybdate into adenylated molybdopterin with the concomitant release of AMP.</text>
</comment>
<dbReference type="Pfam" id="PF03454">
    <property type="entry name" value="MoeA_C"/>
    <property type="match status" value="1"/>
</dbReference>
<dbReference type="Proteomes" id="UP000295735">
    <property type="component" value="Unassembled WGS sequence"/>
</dbReference>
<evidence type="ECO:0000313" key="12">
    <source>
        <dbReference type="Proteomes" id="UP000295735"/>
    </source>
</evidence>
<dbReference type="SUPFAM" id="SSF63867">
    <property type="entry name" value="MoeA C-terminal domain-like"/>
    <property type="match status" value="1"/>
</dbReference>
<organism evidence="11 12">
    <name type="scientific">Macrococcus equipercicus</name>
    <dbReference type="NCBI Taxonomy" id="69967"/>
    <lineage>
        <taxon>Bacteria</taxon>
        <taxon>Bacillati</taxon>
        <taxon>Bacillota</taxon>
        <taxon>Bacilli</taxon>
        <taxon>Bacillales</taxon>
        <taxon>Staphylococcaceae</taxon>
        <taxon>Macrococcus</taxon>
    </lineage>
</organism>
<feature type="domain" description="MoaB/Mog" evidence="10">
    <location>
        <begin position="187"/>
        <end position="325"/>
    </location>
</feature>
<comment type="pathway">
    <text evidence="2 9">Cofactor biosynthesis; molybdopterin biosynthesis.</text>
</comment>
<dbReference type="Gene3D" id="3.40.980.10">
    <property type="entry name" value="MoaB/Mog-like domain"/>
    <property type="match status" value="1"/>
</dbReference>
<dbReference type="InterPro" id="IPR005110">
    <property type="entry name" value="MoeA_linker/N"/>
</dbReference>
<dbReference type="PANTHER" id="PTHR10192:SF5">
    <property type="entry name" value="GEPHYRIN"/>
    <property type="match status" value="1"/>
</dbReference>
<dbReference type="Gene3D" id="2.40.340.10">
    <property type="entry name" value="MoeA, C-terminal, domain IV"/>
    <property type="match status" value="1"/>
</dbReference>
<dbReference type="PANTHER" id="PTHR10192">
    <property type="entry name" value="MOLYBDOPTERIN BIOSYNTHESIS PROTEIN"/>
    <property type="match status" value="1"/>
</dbReference>
<keyword evidence="9" id="KW-0460">Magnesium</keyword>
<dbReference type="EMBL" id="SCWC02000003">
    <property type="protein sequence ID" value="KAA1039630.1"/>
    <property type="molecule type" value="Genomic_DNA"/>
</dbReference>
<keyword evidence="12" id="KW-1185">Reference proteome</keyword>
<evidence type="ECO:0000256" key="2">
    <source>
        <dbReference type="ARBA" id="ARBA00005046"/>
    </source>
</evidence>
<keyword evidence="6 9" id="KW-0500">Molybdenum</keyword>
<comment type="catalytic activity">
    <reaction evidence="8">
        <text>adenylyl-molybdopterin + molybdate = Mo-molybdopterin + AMP + H(+)</text>
        <dbReference type="Rhea" id="RHEA:35047"/>
        <dbReference type="ChEBI" id="CHEBI:15378"/>
        <dbReference type="ChEBI" id="CHEBI:36264"/>
        <dbReference type="ChEBI" id="CHEBI:62727"/>
        <dbReference type="ChEBI" id="CHEBI:71302"/>
        <dbReference type="ChEBI" id="CHEBI:456215"/>
        <dbReference type="EC" id="2.10.1.1"/>
    </reaction>
</comment>
<evidence type="ECO:0000256" key="3">
    <source>
        <dbReference type="ARBA" id="ARBA00010763"/>
    </source>
</evidence>
<dbReference type="CDD" id="cd00887">
    <property type="entry name" value="MoeA"/>
    <property type="match status" value="1"/>
</dbReference>
<dbReference type="SMART" id="SM00852">
    <property type="entry name" value="MoCF_biosynth"/>
    <property type="match status" value="1"/>
</dbReference>
<evidence type="ECO:0000256" key="1">
    <source>
        <dbReference type="ARBA" id="ARBA00002901"/>
    </source>
</evidence>
<comment type="caution">
    <text evidence="11">The sequence shown here is derived from an EMBL/GenBank/DDBJ whole genome shotgun (WGS) entry which is preliminary data.</text>
</comment>
<gene>
    <name evidence="11" type="ORF">ERX35_006025</name>
</gene>
<evidence type="ECO:0000256" key="5">
    <source>
        <dbReference type="ARBA" id="ARBA00021108"/>
    </source>
</evidence>
<accession>A0ABQ6R910</accession>
<dbReference type="SUPFAM" id="SSF53218">
    <property type="entry name" value="Molybdenum cofactor biosynthesis proteins"/>
    <property type="match status" value="1"/>
</dbReference>
<sequence>MTMLEKRTPIPVEEAVARCMAHAHKLPVITVPLADSLGYYTAEAITATYDIPMFDKSPYDGYAVRSVDTIGASGDNRISFRTVDHIGAGAVSSHAVQQNEAVRIMTGAPIPEGADAVVMLEQTVETEEGFTVRKSFKSGENIAVQGEECKAGELVLPAGTLITAGVQAVLATFSYSTVPVRRKPSVALIATGTELAAIDEPLTPGKIRNSNGPMIAGQLAELRIKAATYEVTADDYDHLLALIKEALQTHDIIITTGGVSVGDYDYMPDIYKALEADVLFNKVAMRPGSVTTVASLENQLLFGLSGNPSACYSGFELFAKPVIKKLMGATNCYSPVIEAELTEDFLKANPFTRFIRAELDVINRTVKPAGFNKSNAVVAIAKSNSMIMLPGGTRGFQAGDKVQVIITKLTDVASW</sequence>
<keyword evidence="9" id="KW-0479">Metal-binding</keyword>
<keyword evidence="9" id="KW-0808">Transferase</keyword>
<dbReference type="Pfam" id="PF00994">
    <property type="entry name" value="MoCF_biosynth"/>
    <property type="match status" value="1"/>
</dbReference>
<dbReference type="NCBIfam" id="TIGR00177">
    <property type="entry name" value="molyb_syn"/>
    <property type="match status" value="1"/>
</dbReference>
<dbReference type="InterPro" id="IPR036135">
    <property type="entry name" value="MoeA_linker/N_sf"/>
</dbReference>
<dbReference type="InterPro" id="IPR036688">
    <property type="entry name" value="MoeA_C_domain_IV_sf"/>
</dbReference>
<dbReference type="EC" id="2.10.1.1" evidence="4 9"/>
<keyword evidence="7 9" id="KW-0501">Molybdenum cofactor biosynthesis</keyword>
<evidence type="ECO:0000256" key="8">
    <source>
        <dbReference type="ARBA" id="ARBA00047317"/>
    </source>
</evidence>
<dbReference type="Gene3D" id="2.170.190.11">
    <property type="entry name" value="Molybdopterin biosynthesis moea protein, domain 3"/>
    <property type="match status" value="1"/>
</dbReference>